<organism evidence="2 3">
    <name type="scientific">Microtetraspora glauca</name>
    <dbReference type="NCBI Taxonomy" id="1996"/>
    <lineage>
        <taxon>Bacteria</taxon>
        <taxon>Bacillati</taxon>
        <taxon>Actinomycetota</taxon>
        <taxon>Actinomycetes</taxon>
        <taxon>Streptosporangiales</taxon>
        <taxon>Streptosporangiaceae</taxon>
        <taxon>Microtetraspora</taxon>
    </lineage>
</organism>
<evidence type="ECO:0000313" key="2">
    <source>
        <dbReference type="EMBL" id="MEV0972163.1"/>
    </source>
</evidence>
<evidence type="ECO:0000313" key="3">
    <source>
        <dbReference type="Proteomes" id="UP001551675"/>
    </source>
</evidence>
<gene>
    <name evidence="2" type="ORF">AB0I59_26495</name>
</gene>
<accession>A0ABV3GKJ0</accession>
<evidence type="ECO:0000256" key="1">
    <source>
        <dbReference type="SAM" id="MobiDB-lite"/>
    </source>
</evidence>
<dbReference type="RefSeq" id="WP_358137029.1">
    <property type="nucleotide sequence ID" value="NZ_JBFALK010000015.1"/>
</dbReference>
<protein>
    <recommendedName>
        <fullName evidence="4">Transposase</fullName>
    </recommendedName>
</protein>
<feature type="compositionally biased region" description="Basic and acidic residues" evidence="1">
    <location>
        <begin position="7"/>
        <end position="21"/>
    </location>
</feature>
<reference evidence="2 3" key="1">
    <citation type="submission" date="2024-06" db="EMBL/GenBank/DDBJ databases">
        <title>The Natural Products Discovery Center: Release of the First 8490 Sequenced Strains for Exploring Actinobacteria Biosynthetic Diversity.</title>
        <authorList>
            <person name="Kalkreuter E."/>
            <person name="Kautsar S.A."/>
            <person name="Yang D."/>
            <person name="Bader C.D."/>
            <person name="Teijaro C.N."/>
            <person name="Fluegel L."/>
            <person name="Davis C.M."/>
            <person name="Simpson J.R."/>
            <person name="Lauterbach L."/>
            <person name="Steele A.D."/>
            <person name="Gui C."/>
            <person name="Meng S."/>
            <person name="Li G."/>
            <person name="Viehrig K."/>
            <person name="Ye F."/>
            <person name="Su P."/>
            <person name="Kiefer A.F."/>
            <person name="Nichols A."/>
            <person name="Cepeda A.J."/>
            <person name="Yan W."/>
            <person name="Fan B."/>
            <person name="Jiang Y."/>
            <person name="Adhikari A."/>
            <person name="Zheng C.-J."/>
            <person name="Schuster L."/>
            <person name="Cowan T.M."/>
            <person name="Smanski M.J."/>
            <person name="Chevrette M.G."/>
            <person name="De Carvalho L.P.S."/>
            <person name="Shen B."/>
        </authorList>
    </citation>
    <scope>NUCLEOTIDE SEQUENCE [LARGE SCALE GENOMIC DNA]</scope>
    <source>
        <strain evidence="2 3">NPDC050100</strain>
    </source>
</reference>
<sequence length="72" mass="7417">MAAASVQDRDTGGPDRTRPHYPEAMVDRIVAGNPDRTSSTSEPVPASTPGVAVARLGEGQCRRGAARARGTG</sequence>
<dbReference type="Proteomes" id="UP001551675">
    <property type="component" value="Unassembled WGS sequence"/>
</dbReference>
<dbReference type="EMBL" id="JBFALK010000015">
    <property type="protein sequence ID" value="MEV0972163.1"/>
    <property type="molecule type" value="Genomic_DNA"/>
</dbReference>
<proteinExistence type="predicted"/>
<feature type="region of interest" description="Disordered" evidence="1">
    <location>
        <begin position="1"/>
        <end position="72"/>
    </location>
</feature>
<comment type="caution">
    <text evidence="2">The sequence shown here is derived from an EMBL/GenBank/DDBJ whole genome shotgun (WGS) entry which is preliminary data.</text>
</comment>
<keyword evidence="3" id="KW-1185">Reference proteome</keyword>
<name>A0ABV3GKJ0_MICGL</name>
<evidence type="ECO:0008006" key="4">
    <source>
        <dbReference type="Google" id="ProtNLM"/>
    </source>
</evidence>